<evidence type="ECO:0000256" key="3">
    <source>
        <dbReference type="ARBA" id="ARBA00022475"/>
    </source>
</evidence>
<dbReference type="SMART" id="SM00382">
    <property type="entry name" value="AAA"/>
    <property type="match status" value="2"/>
</dbReference>
<sequence>MNEKILELEGITKSFPGVVALKNVRFDLYSGEVHALIGENGAGKSTLIKIISGVHQPDAGRIVYNGEHLLFKSPTEAIAKGISTIHQELNLFEELTVAENVFVGKLETFNFSKRKAIAIVQGFLDELNFNLRADEKVKNLNTSEKQLVMIAKALFLNSKVLIMDEPTATITEYETERLFGIIKNLKKKGVSVIFISHRLEEIYEIADRVTVLRDGEYITTGRVDEISKDELIRLMVGRKIEEMYPKFNKPTDEVLFSVESLTIEGLVEDVTFSVKRGEIFGIAGLVGSGKSEIALGIFGYLPAKWEKMTLLGEDLKPQKNMLEHGIALVPEDRKKMGLILDLDVVKNITLQNTDEVSKLWHILWKKAKSISADEVKKYSIKVSSIKQKVKTLSGGNQQKVVLSKVLRKTPKLVILVEPTRGIDVGTKVEVYNIINELANSGVGVIFISSELPEIVNLCDRVLVMHRGKSMGILGRKDVNEENVIKLATGVDM</sequence>
<gene>
    <name evidence="11" type="ORF">SAMN02745226_00137</name>
</gene>
<feature type="domain" description="ABC transporter" evidence="10">
    <location>
        <begin position="6"/>
        <end position="239"/>
    </location>
</feature>
<keyword evidence="12" id="KW-1185">Reference proteome</keyword>
<dbReference type="Gene3D" id="3.40.50.300">
    <property type="entry name" value="P-loop containing nucleotide triphosphate hydrolases"/>
    <property type="match status" value="2"/>
</dbReference>
<dbReference type="RefSeq" id="WP_072757295.1">
    <property type="nucleotide sequence ID" value="NZ_FRDJ01000001.1"/>
</dbReference>
<dbReference type="GO" id="GO:0005886">
    <property type="term" value="C:plasma membrane"/>
    <property type="evidence" value="ECO:0007669"/>
    <property type="project" value="UniProtKB-SubCell"/>
</dbReference>
<keyword evidence="8" id="KW-1278">Translocase</keyword>
<dbReference type="AlphaFoldDB" id="A0A1M7RT24"/>
<keyword evidence="7 11" id="KW-0067">ATP-binding</keyword>
<evidence type="ECO:0000256" key="2">
    <source>
        <dbReference type="ARBA" id="ARBA00022448"/>
    </source>
</evidence>
<dbReference type="Pfam" id="PF00005">
    <property type="entry name" value="ABC_tran"/>
    <property type="match status" value="2"/>
</dbReference>
<keyword evidence="6" id="KW-0547">Nucleotide-binding</keyword>
<dbReference type="OrthoDB" id="9771863at2"/>
<evidence type="ECO:0000313" key="11">
    <source>
        <dbReference type="EMBL" id="SHN49487.1"/>
    </source>
</evidence>
<name>A0A1M7RT24_FERGO</name>
<keyword evidence="3" id="KW-1003">Cell membrane</keyword>
<keyword evidence="5" id="KW-0677">Repeat</keyword>
<evidence type="ECO:0000313" key="12">
    <source>
        <dbReference type="Proteomes" id="UP000184207"/>
    </source>
</evidence>
<evidence type="ECO:0000256" key="4">
    <source>
        <dbReference type="ARBA" id="ARBA00022597"/>
    </source>
</evidence>
<dbReference type="InterPro" id="IPR050107">
    <property type="entry name" value="ABC_carbohydrate_import_ATPase"/>
</dbReference>
<evidence type="ECO:0000256" key="8">
    <source>
        <dbReference type="ARBA" id="ARBA00022967"/>
    </source>
</evidence>
<protein>
    <submittedName>
        <fullName evidence="11">Monosaccharide ABC transporter ATP-binding protein, CUT2 family (TC 3.A.1.2.-)</fullName>
    </submittedName>
</protein>
<dbReference type="PROSITE" id="PS00211">
    <property type="entry name" value="ABC_TRANSPORTER_1"/>
    <property type="match status" value="1"/>
</dbReference>
<feature type="domain" description="ABC transporter" evidence="10">
    <location>
        <begin position="249"/>
        <end position="491"/>
    </location>
</feature>
<dbReference type="CDD" id="cd03215">
    <property type="entry name" value="ABC_Carb_Monos_II"/>
    <property type="match status" value="1"/>
</dbReference>
<dbReference type="PANTHER" id="PTHR43790:SF3">
    <property type="entry name" value="D-ALLOSE IMPORT ATP-BINDING PROTEIN ALSA-RELATED"/>
    <property type="match status" value="1"/>
</dbReference>
<dbReference type="InterPro" id="IPR017871">
    <property type="entry name" value="ABC_transporter-like_CS"/>
</dbReference>
<dbReference type="InterPro" id="IPR003593">
    <property type="entry name" value="AAA+_ATPase"/>
</dbReference>
<dbReference type="FunFam" id="3.40.50.300:FF:000127">
    <property type="entry name" value="Ribose import ATP-binding protein RbsA"/>
    <property type="match status" value="1"/>
</dbReference>
<dbReference type="Proteomes" id="UP000184207">
    <property type="component" value="Unassembled WGS sequence"/>
</dbReference>
<evidence type="ECO:0000256" key="7">
    <source>
        <dbReference type="ARBA" id="ARBA00022840"/>
    </source>
</evidence>
<evidence type="ECO:0000256" key="9">
    <source>
        <dbReference type="ARBA" id="ARBA00023136"/>
    </source>
</evidence>
<dbReference type="GO" id="GO:0005524">
    <property type="term" value="F:ATP binding"/>
    <property type="evidence" value="ECO:0007669"/>
    <property type="project" value="UniProtKB-KW"/>
</dbReference>
<proteinExistence type="predicted"/>
<evidence type="ECO:0000256" key="1">
    <source>
        <dbReference type="ARBA" id="ARBA00004202"/>
    </source>
</evidence>
<keyword evidence="2" id="KW-0813">Transport</keyword>
<dbReference type="STRING" id="1121883.SAMN02745226_00137"/>
<dbReference type="GO" id="GO:0016887">
    <property type="term" value="F:ATP hydrolysis activity"/>
    <property type="evidence" value="ECO:0007669"/>
    <property type="project" value="InterPro"/>
</dbReference>
<keyword evidence="9" id="KW-0472">Membrane</keyword>
<dbReference type="CDD" id="cd03216">
    <property type="entry name" value="ABC_Carb_Monos_I"/>
    <property type="match status" value="1"/>
</dbReference>
<reference evidence="12" key="1">
    <citation type="submission" date="2016-12" db="EMBL/GenBank/DDBJ databases">
        <authorList>
            <person name="Varghese N."/>
            <person name="Submissions S."/>
        </authorList>
    </citation>
    <scope>NUCLEOTIDE SEQUENCE [LARGE SCALE GENOMIC DNA]</scope>
    <source>
        <strain evidence="12">DSM 13020</strain>
    </source>
</reference>
<accession>A0A1M7RT24</accession>
<evidence type="ECO:0000256" key="5">
    <source>
        <dbReference type="ARBA" id="ARBA00022737"/>
    </source>
</evidence>
<dbReference type="PROSITE" id="PS50893">
    <property type="entry name" value="ABC_TRANSPORTER_2"/>
    <property type="match status" value="2"/>
</dbReference>
<dbReference type="InterPro" id="IPR003439">
    <property type="entry name" value="ABC_transporter-like_ATP-bd"/>
</dbReference>
<dbReference type="SUPFAM" id="SSF52540">
    <property type="entry name" value="P-loop containing nucleoside triphosphate hydrolases"/>
    <property type="match status" value="2"/>
</dbReference>
<evidence type="ECO:0000256" key="6">
    <source>
        <dbReference type="ARBA" id="ARBA00022741"/>
    </source>
</evidence>
<evidence type="ECO:0000259" key="10">
    <source>
        <dbReference type="PROSITE" id="PS50893"/>
    </source>
</evidence>
<organism evidence="11 12">
    <name type="scientific">Fervidobacterium gondwanense DSM 13020</name>
    <dbReference type="NCBI Taxonomy" id="1121883"/>
    <lineage>
        <taxon>Bacteria</taxon>
        <taxon>Thermotogati</taxon>
        <taxon>Thermotogota</taxon>
        <taxon>Thermotogae</taxon>
        <taxon>Thermotogales</taxon>
        <taxon>Fervidobacteriaceae</taxon>
        <taxon>Fervidobacterium</taxon>
    </lineage>
</organism>
<dbReference type="EMBL" id="FRDJ01000001">
    <property type="protein sequence ID" value="SHN49487.1"/>
    <property type="molecule type" value="Genomic_DNA"/>
</dbReference>
<dbReference type="PANTHER" id="PTHR43790">
    <property type="entry name" value="CARBOHYDRATE TRANSPORT ATP-BINDING PROTEIN MG119-RELATED"/>
    <property type="match status" value="1"/>
</dbReference>
<dbReference type="InterPro" id="IPR027417">
    <property type="entry name" value="P-loop_NTPase"/>
</dbReference>
<comment type="subcellular location">
    <subcellularLocation>
        <location evidence="1">Cell membrane</location>
        <topology evidence="1">Peripheral membrane protein</topology>
    </subcellularLocation>
</comment>
<keyword evidence="4" id="KW-0762">Sugar transport</keyword>